<dbReference type="InterPro" id="IPR015659">
    <property type="entry name" value="Proline_oxidase"/>
</dbReference>
<keyword evidence="6 8" id="KW-0642">Proline metabolism</keyword>
<dbReference type="InterPro" id="IPR029041">
    <property type="entry name" value="FAD-linked_oxidoreductase-like"/>
</dbReference>
<comment type="similarity">
    <text evidence="2 8">Belongs to the proline oxidase family.</text>
</comment>
<comment type="cofactor">
    <cofactor evidence="1 8">
        <name>FAD</name>
        <dbReference type="ChEBI" id="CHEBI:57692"/>
    </cofactor>
</comment>
<dbReference type="Pfam" id="PF01619">
    <property type="entry name" value="Pro_dh"/>
    <property type="match status" value="1"/>
</dbReference>
<keyword evidence="4 8" id="KW-0274">FAD</keyword>
<dbReference type="RefSeq" id="XP_029657701.1">
    <property type="nucleotide sequence ID" value="XM_029801841.1"/>
</dbReference>
<evidence type="ECO:0000256" key="5">
    <source>
        <dbReference type="ARBA" id="ARBA00023002"/>
    </source>
</evidence>
<dbReference type="GO" id="GO:0004657">
    <property type="term" value="F:proline dehydrogenase activity"/>
    <property type="evidence" value="ECO:0007669"/>
    <property type="project" value="UniProtKB-EC"/>
</dbReference>
<sequence>MVMMSYENDLGLCSENDYYSSICRNQQELIKTIKLFKKRNDKTVIVHYKLTGFFPFSTLRKLSSQIKNRTDYIDTIFAVKNIFRGNKIIDGTILKHFDASERKYLLNGIEKIREAMENVEKSDLQVLVDAEYTDMNEGINAITMAMIMLYNVEVPTVGLTFQCYLKNSLNSIMQNLNIIEEFNLCWNCKFVRGAYMLSERQYSDLNKVPNPVFDSYEETNSNYDKIVEMIFNYHFSKKYSILLATHNINSIRKACKLLLQTNRHTGSFKFGQLMGMSDHISLQLGSLNFPVYKSSPYGNVEDTIPYLVRRFYENSSIFGNVKNDVVFIRKEFFRRLNPLSLKN</sequence>
<reference evidence="11" key="1">
    <citation type="submission" date="2025-08" db="UniProtKB">
        <authorList>
            <consortium name="RefSeq"/>
        </authorList>
    </citation>
    <scope>IDENTIFICATION</scope>
</reference>
<evidence type="ECO:0000256" key="1">
    <source>
        <dbReference type="ARBA" id="ARBA00001974"/>
    </source>
</evidence>
<dbReference type="GO" id="GO:0010133">
    <property type="term" value="P:L-proline catabolic process to L-glutamate"/>
    <property type="evidence" value="ECO:0007669"/>
    <property type="project" value="TreeGrafter"/>
</dbReference>
<dbReference type="GO" id="GO:0005739">
    <property type="term" value="C:mitochondrion"/>
    <property type="evidence" value="ECO:0007669"/>
    <property type="project" value="TreeGrafter"/>
</dbReference>
<dbReference type="Proteomes" id="UP000515154">
    <property type="component" value="Unplaced"/>
</dbReference>
<evidence type="ECO:0000313" key="10">
    <source>
        <dbReference type="Proteomes" id="UP000515154"/>
    </source>
</evidence>
<protein>
    <recommendedName>
        <fullName evidence="8">Proline dehydrogenase</fullName>
        <ecNumber evidence="8">1.5.5.2</ecNumber>
    </recommendedName>
</protein>
<dbReference type="AlphaFoldDB" id="A0A6P7U9R9"/>
<evidence type="ECO:0000256" key="4">
    <source>
        <dbReference type="ARBA" id="ARBA00022827"/>
    </source>
</evidence>
<comment type="function">
    <text evidence="8">Converts proline to delta-1-pyrroline-5-carboxylate.</text>
</comment>
<evidence type="ECO:0000256" key="2">
    <source>
        <dbReference type="ARBA" id="ARBA00005869"/>
    </source>
</evidence>
<keyword evidence="3 8" id="KW-0285">Flavoprotein</keyword>
<proteinExistence type="inferred from homology"/>
<accession>A0A6P7U9R9</accession>
<keyword evidence="10" id="KW-1185">Reference proteome</keyword>
<dbReference type="KEGG" id="osn:115231961"/>
<name>A0A6P7U9R9_9MOLL</name>
<dbReference type="PANTHER" id="PTHR13914">
    <property type="entry name" value="PROLINE OXIDASE"/>
    <property type="match status" value="1"/>
</dbReference>
<evidence type="ECO:0000256" key="3">
    <source>
        <dbReference type="ARBA" id="ARBA00022630"/>
    </source>
</evidence>
<dbReference type="SUPFAM" id="SSF51730">
    <property type="entry name" value="FAD-linked oxidoreductase"/>
    <property type="match status" value="1"/>
</dbReference>
<evidence type="ECO:0000256" key="7">
    <source>
        <dbReference type="ARBA" id="ARBA00048242"/>
    </source>
</evidence>
<evidence type="ECO:0000256" key="6">
    <source>
        <dbReference type="ARBA" id="ARBA00023062"/>
    </source>
</evidence>
<gene>
    <name evidence="11" type="primary">LOC115231961</name>
</gene>
<dbReference type="EC" id="1.5.5.2" evidence="8"/>
<dbReference type="GO" id="GO:0071949">
    <property type="term" value="F:FAD binding"/>
    <property type="evidence" value="ECO:0007669"/>
    <property type="project" value="TreeGrafter"/>
</dbReference>
<dbReference type="PANTHER" id="PTHR13914:SF29">
    <property type="entry name" value="HYDROXYPROLINE DEHYDROGENASE"/>
    <property type="match status" value="1"/>
</dbReference>
<evidence type="ECO:0000256" key="8">
    <source>
        <dbReference type="RuleBase" id="RU364054"/>
    </source>
</evidence>
<evidence type="ECO:0000259" key="9">
    <source>
        <dbReference type="Pfam" id="PF01619"/>
    </source>
</evidence>
<evidence type="ECO:0000313" key="11">
    <source>
        <dbReference type="RefSeq" id="XP_029657701.1"/>
    </source>
</evidence>
<feature type="domain" description="Proline dehydrogenase" evidence="9">
    <location>
        <begin position="58"/>
        <end position="321"/>
    </location>
</feature>
<keyword evidence="5 8" id="KW-0560">Oxidoreductase</keyword>
<organism evidence="10 11">
    <name type="scientific">Octopus sinensis</name>
    <name type="common">East Asian common octopus</name>
    <dbReference type="NCBI Taxonomy" id="2607531"/>
    <lineage>
        <taxon>Eukaryota</taxon>
        <taxon>Metazoa</taxon>
        <taxon>Spiralia</taxon>
        <taxon>Lophotrochozoa</taxon>
        <taxon>Mollusca</taxon>
        <taxon>Cephalopoda</taxon>
        <taxon>Coleoidea</taxon>
        <taxon>Octopodiformes</taxon>
        <taxon>Octopoda</taxon>
        <taxon>Incirrata</taxon>
        <taxon>Octopodidae</taxon>
        <taxon>Octopus</taxon>
    </lineage>
</organism>
<comment type="catalytic activity">
    <reaction evidence="8">
        <text>L-proline + a quinone = (S)-1-pyrroline-5-carboxylate + a quinol + H(+)</text>
        <dbReference type="Rhea" id="RHEA:23784"/>
        <dbReference type="ChEBI" id="CHEBI:15378"/>
        <dbReference type="ChEBI" id="CHEBI:17388"/>
        <dbReference type="ChEBI" id="CHEBI:24646"/>
        <dbReference type="ChEBI" id="CHEBI:60039"/>
        <dbReference type="ChEBI" id="CHEBI:132124"/>
        <dbReference type="EC" id="1.5.5.2"/>
    </reaction>
</comment>
<dbReference type="InterPro" id="IPR002872">
    <property type="entry name" value="Proline_DH_dom"/>
</dbReference>
<comment type="catalytic activity">
    <reaction evidence="7">
        <text>trans-4-hydroxy-L-proline + a quinone = (3R,5S)-1-pyrroline-3-hydroxy-5-carboxylate + a quinol + H(+)</text>
        <dbReference type="Rhea" id="RHEA:52512"/>
        <dbReference type="ChEBI" id="CHEBI:15378"/>
        <dbReference type="ChEBI" id="CHEBI:24646"/>
        <dbReference type="ChEBI" id="CHEBI:58375"/>
        <dbReference type="ChEBI" id="CHEBI:62612"/>
        <dbReference type="ChEBI" id="CHEBI:132124"/>
        <dbReference type="EC" id="1.5.5.3"/>
    </reaction>
</comment>
<dbReference type="Gene3D" id="3.20.20.220">
    <property type="match status" value="1"/>
</dbReference>